<dbReference type="SMART" id="SM00636">
    <property type="entry name" value="Glyco_18"/>
    <property type="match status" value="1"/>
</dbReference>
<evidence type="ECO:0000256" key="1">
    <source>
        <dbReference type="ARBA" id="ARBA00022729"/>
    </source>
</evidence>
<dbReference type="GO" id="GO:0005975">
    <property type="term" value="P:carbohydrate metabolic process"/>
    <property type="evidence" value="ECO:0007669"/>
    <property type="project" value="InterPro"/>
</dbReference>
<sequence>MSNTNDIPVPQARYALLQSDRKSCLFRNRFILVGLLVIVVSFFTLSVYIATIGIYDQVLFPKTNGKKDLPKHWINRAIFYNSIDYNNVNKTEELIYKKAPNVETFKLVCYYSFPTEKSIKENSSGILLPENIDANLCTHINLAFADIVNNSIYLDTFKLDAAKSIINLKKENKNLKVLLSIGGAGSGKGFPEMVLNHANRKTFIKSIDFYVKHYKFDGIDLDWEFPNRQLSKDKKEKVHFTQLLHEIRNEINRQEKHKFLLSVAVAAPSFIVDISYDVSYMNEYVDYINLMSYDFHFYTKFTPFTGLNAPLYSVPNQIGYFATLNINYSANYWHVKGMDKNKIIIGLPTYGHSFKLLNPNNNGIDAPAKGYGTLGKNGFIDYNDVCWFLNKNQIKPCFDMETKSPYATKYSEWISYDEQTSLTFKAEYIKNNNFGGAMILSLNTDDHQGLCKSDSKGVRFPLTNRVRTILNDQQL</sequence>
<evidence type="ECO:0000256" key="5">
    <source>
        <dbReference type="RuleBase" id="RU000489"/>
    </source>
</evidence>
<feature type="domain" description="GH18" evidence="8">
    <location>
        <begin position="105"/>
        <end position="473"/>
    </location>
</feature>
<dbReference type="GO" id="GO:0005576">
    <property type="term" value="C:extracellular region"/>
    <property type="evidence" value="ECO:0007669"/>
    <property type="project" value="TreeGrafter"/>
</dbReference>
<proteinExistence type="inferred from homology"/>
<dbReference type="Pfam" id="PF00704">
    <property type="entry name" value="Glyco_hydro_18"/>
    <property type="match status" value="1"/>
</dbReference>
<dbReference type="InterPro" id="IPR011583">
    <property type="entry name" value="Chitinase_II/V-like_cat"/>
</dbReference>
<keyword evidence="7" id="KW-0812">Transmembrane</keyword>
<evidence type="ECO:0000256" key="2">
    <source>
        <dbReference type="ARBA" id="ARBA00022801"/>
    </source>
</evidence>
<dbReference type="GO" id="GO:0006032">
    <property type="term" value="P:chitin catabolic process"/>
    <property type="evidence" value="ECO:0007669"/>
    <property type="project" value="TreeGrafter"/>
</dbReference>
<evidence type="ECO:0000313" key="9">
    <source>
        <dbReference type="EMBL" id="KAF2889809.1"/>
    </source>
</evidence>
<evidence type="ECO:0000256" key="6">
    <source>
        <dbReference type="RuleBase" id="RU004453"/>
    </source>
</evidence>
<keyword evidence="4 5" id="KW-0326">Glycosidase</keyword>
<gene>
    <name evidence="9" type="ORF">ILUMI_16364</name>
</gene>
<dbReference type="EMBL" id="VTPC01062230">
    <property type="protein sequence ID" value="KAF2889809.1"/>
    <property type="molecule type" value="Genomic_DNA"/>
</dbReference>
<dbReference type="GO" id="GO:0008061">
    <property type="term" value="F:chitin binding"/>
    <property type="evidence" value="ECO:0007669"/>
    <property type="project" value="InterPro"/>
</dbReference>
<dbReference type="PROSITE" id="PS51910">
    <property type="entry name" value="GH18_2"/>
    <property type="match status" value="1"/>
</dbReference>
<dbReference type="GO" id="GO:0004568">
    <property type="term" value="F:chitinase activity"/>
    <property type="evidence" value="ECO:0007669"/>
    <property type="project" value="TreeGrafter"/>
</dbReference>
<evidence type="ECO:0000256" key="4">
    <source>
        <dbReference type="ARBA" id="ARBA00023295"/>
    </source>
</evidence>
<organism evidence="9 10">
    <name type="scientific">Ignelater luminosus</name>
    <name type="common">Cucubano</name>
    <name type="synonym">Pyrophorus luminosus</name>
    <dbReference type="NCBI Taxonomy" id="2038154"/>
    <lineage>
        <taxon>Eukaryota</taxon>
        <taxon>Metazoa</taxon>
        <taxon>Ecdysozoa</taxon>
        <taxon>Arthropoda</taxon>
        <taxon>Hexapoda</taxon>
        <taxon>Insecta</taxon>
        <taxon>Pterygota</taxon>
        <taxon>Neoptera</taxon>
        <taxon>Endopterygota</taxon>
        <taxon>Coleoptera</taxon>
        <taxon>Polyphaga</taxon>
        <taxon>Elateriformia</taxon>
        <taxon>Elateroidea</taxon>
        <taxon>Elateridae</taxon>
        <taxon>Agrypninae</taxon>
        <taxon>Pyrophorini</taxon>
        <taxon>Ignelater</taxon>
    </lineage>
</organism>
<keyword evidence="2 5" id="KW-0378">Hydrolase</keyword>
<protein>
    <recommendedName>
        <fullName evidence="8">GH18 domain-containing protein</fullName>
    </recommendedName>
</protein>
<reference evidence="9" key="1">
    <citation type="submission" date="2019-08" db="EMBL/GenBank/DDBJ databases">
        <title>The genome of the North American firefly Photinus pyralis.</title>
        <authorList>
            <consortium name="Photinus pyralis genome working group"/>
            <person name="Fallon T.R."/>
            <person name="Sander Lower S.E."/>
            <person name="Weng J.-K."/>
        </authorList>
    </citation>
    <scope>NUCLEOTIDE SEQUENCE</scope>
    <source>
        <strain evidence="9">TRF0915ILg1</strain>
        <tissue evidence="9">Whole body</tissue>
    </source>
</reference>
<keyword evidence="1" id="KW-0732">Signal</keyword>
<keyword evidence="7" id="KW-1133">Transmembrane helix</keyword>
<accession>A0A8K0CLV9</accession>
<dbReference type="Gene3D" id="3.10.50.10">
    <property type="match status" value="1"/>
</dbReference>
<dbReference type="OrthoDB" id="76388at2759"/>
<dbReference type="SUPFAM" id="SSF51445">
    <property type="entry name" value="(Trans)glycosidases"/>
    <property type="match status" value="1"/>
</dbReference>
<comment type="similarity">
    <text evidence="6">Belongs to the glycosyl hydrolase 18 family.</text>
</comment>
<dbReference type="InterPro" id="IPR001223">
    <property type="entry name" value="Glyco_hydro18_cat"/>
</dbReference>
<dbReference type="FunFam" id="3.10.50.10:FF:000003">
    <property type="entry name" value="Class V chitinase CHIT5b"/>
    <property type="match status" value="1"/>
</dbReference>
<keyword evidence="3" id="KW-0325">Glycoprotein</keyword>
<dbReference type="InterPro" id="IPR017853">
    <property type="entry name" value="GH"/>
</dbReference>
<feature type="transmembrane region" description="Helical" evidence="7">
    <location>
        <begin position="30"/>
        <end position="55"/>
    </location>
</feature>
<evidence type="ECO:0000259" key="8">
    <source>
        <dbReference type="PROSITE" id="PS51910"/>
    </source>
</evidence>
<keyword evidence="10" id="KW-1185">Reference proteome</keyword>
<dbReference type="AlphaFoldDB" id="A0A8K0CLV9"/>
<evidence type="ECO:0000256" key="7">
    <source>
        <dbReference type="SAM" id="Phobius"/>
    </source>
</evidence>
<comment type="caution">
    <text evidence="9">The sequence shown here is derived from an EMBL/GenBank/DDBJ whole genome shotgun (WGS) entry which is preliminary data.</text>
</comment>
<dbReference type="PANTHER" id="PTHR11177">
    <property type="entry name" value="CHITINASE"/>
    <property type="match status" value="1"/>
</dbReference>
<evidence type="ECO:0000256" key="3">
    <source>
        <dbReference type="ARBA" id="ARBA00023180"/>
    </source>
</evidence>
<dbReference type="PROSITE" id="PS01095">
    <property type="entry name" value="GH18_1"/>
    <property type="match status" value="1"/>
</dbReference>
<dbReference type="SUPFAM" id="SSF54556">
    <property type="entry name" value="Chitinase insertion domain"/>
    <property type="match status" value="1"/>
</dbReference>
<dbReference type="Proteomes" id="UP000801492">
    <property type="component" value="Unassembled WGS sequence"/>
</dbReference>
<keyword evidence="7" id="KW-0472">Membrane</keyword>
<dbReference type="InterPro" id="IPR050314">
    <property type="entry name" value="Glycosyl_Hydrlase_18"/>
</dbReference>
<dbReference type="Gene3D" id="3.20.20.80">
    <property type="entry name" value="Glycosidases"/>
    <property type="match status" value="1"/>
</dbReference>
<dbReference type="InterPro" id="IPR001579">
    <property type="entry name" value="Glyco_hydro_18_chit_AS"/>
</dbReference>
<dbReference type="PANTHER" id="PTHR11177:SF390">
    <property type="entry name" value="CHITINASE 11"/>
    <property type="match status" value="1"/>
</dbReference>
<name>A0A8K0CLV9_IGNLU</name>
<dbReference type="InterPro" id="IPR029070">
    <property type="entry name" value="Chitinase_insertion_sf"/>
</dbReference>
<evidence type="ECO:0000313" key="10">
    <source>
        <dbReference type="Proteomes" id="UP000801492"/>
    </source>
</evidence>